<evidence type="ECO:0000313" key="1">
    <source>
        <dbReference type="EMBL" id="TFD80884.1"/>
    </source>
</evidence>
<organism evidence="1 2">
    <name type="scientific">Cryobacterium psychrophilum</name>
    <dbReference type="NCBI Taxonomy" id="41988"/>
    <lineage>
        <taxon>Bacteria</taxon>
        <taxon>Bacillati</taxon>
        <taxon>Actinomycetota</taxon>
        <taxon>Actinomycetes</taxon>
        <taxon>Micrococcales</taxon>
        <taxon>Microbacteriaceae</taxon>
        <taxon>Cryobacterium</taxon>
    </lineage>
</organism>
<dbReference type="RefSeq" id="WP_134173943.1">
    <property type="nucleotide sequence ID" value="NZ_SODI01000001.1"/>
</dbReference>
<reference evidence="1 2" key="1">
    <citation type="submission" date="2019-03" db="EMBL/GenBank/DDBJ databases">
        <title>Genomics of glacier-inhabiting Cryobacterium strains.</title>
        <authorList>
            <person name="Liu Q."/>
            <person name="Xin Y.-H."/>
        </authorList>
    </citation>
    <scope>NUCLEOTIDE SEQUENCE [LARGE SCALE GENOMIC DNA]</scope>
    <source>
        <strain evidence="1 2">CGMCC 1.4292</strain>
    </source>
</reference>
<proteinExistence type="predicted"/>
<keyword evidence="2" id="KW-1185">Reference proteome</keyword>
<dbReference type="Proteomes" id="UP000298218">
    <property type="component" value="Unassembled WGS sequence"/>
</dbReference>
<dbReference type="OrthoDB" id="5121044at2"/>
<evidence type="ECO:0000313" key="2">
    <source>
        <dbReference type="Proteomes" id="UP000298218"/>
    </source>
</evidence>
<dbReference type="EMBL" id="SOHQ01000013">
    <property type="protein sequence ID" value="TFD80884.1"/>
    <property type="molecule type" value="Genomic_DNA"/>
</dbReference>
<comment type="caution">
    <text evidence="1">The sequence shown here is derived from an EMBL/GenBank/DDBJ whole genome shotgun (WGS) entry which is preliminary data.</text>
</comment>
<name>A0A4Y8KQ28_9MICO</name>
<sequence length="107" mass="11099">MIQFTPDIPMLIWLAVTVILPILVGLVTTRETSPARKAIFLSVLAFAAGILTNLLASITAGMPYDLFAGLVQGLATFLIAVAAYFGLWKPTGVASAAQAVGTGKHAA</sequence>
<protein>
    <submittedName>
        <fullName evidence="1">Uncharacterized protein</fullName>
    </submittedName>
</protein>
<dbReference type="AlphaFoldDB" id="A0A4Y8KQ28"/>
<accession>A0A4Y8KQ28</accession>
<gene>
    <name evidence="1" type="ORF">E3T53_04490</name>
</gene>